<evidence type="ECO:0000313" key="5">
    <source>
        <dbReference type="Proteomes" id="UP000471120"/>
    </source>
</evidence>
<dbReference type="EMBL" id="QRCM01000001">
    <property type="protein sequence ID" value="TXG89823.1"/>
    <property type="molecule type" value="Genomic_DNA"/>
</dbReference>
<accession>A0A6P2CB59</accession>
<gene>
    <name evidence="4" type="ORF">DW322_05845</name>
</gene>
<dbReference type="PANTHER" id="PTHR33376">
    <property type="match status" value="1"/>
</dbReference>
<evidence type="ECO:0000313" key="4">
    <source>
        <dbReference type="EMBL" id="TXG89823.1"/>
    </source>
</evidence>
<comment type="caution">
    <text evidence="4">The sequence shown here is derived from an EMBL/GenBank/DDBJ whole genome shotgun (WGS) entry which is preliminary data.</text>
</comment>
<dbReference type="CDD" id="cd13666">
    <property type="entry name" value="PBP2_TRAP_DctP_like_1"/>
    <property type="match status" value="1"/>
</dbReference>
<evidence type="ECO:0000256" key="2">
    <source>
        <dbReference type="SAM" id="MobiDB-lite"/>
    </source>
</evidence>
<feature type="signal peptide" evidence="3">
    <location>
        <begin position="1"/>
        <end position="35"/>
    </location>
</feature>
<feature type="region of interest" description="Disordered" evidence="2">
    <location>
        <begin position="331"/>
        <end position="350"/>
    </location>
</feature>
<dbReference type="Gene3D" id="3.40.190.170">
    <property type="entry name" value="Bacterial extracellular solute-binding protein, family 7"/>
    <property type="match status" value="1"/>
</dbReference>
<dbReference type="InterPro" id="IPR038404">
    <property type="entry name" value="TRAP_DctP_sf"/>
</dbReference>
<dbReference type="NCBIfam" id="NF037995">
    <property type="entry name" value="TRAP_S1"/>
    <property type="match status" value="1"/>
</dbReference>
<evidence type="ECO:0000256" key="3">
    <source>
        <dbReference type="SAM" id="SignalP"/>
    </source>
</evidence>
<feature type="compositionally biased region" description="Polar residues" evidence="2">
    <location>
        <begin position="331"/>
        <end position="342"/>
    </location>
</feature>
<dbReference type="Proteomes" id="UP000471120">
    <property type="component" value="Unassembled WGS sequence"/>
</dbReference>
<dbReference type="InterPro" id="IPR018389">
    <property type="entry name" value="DctP_fam"/>
</dbReference>
<keyword evidence="1 3" id="KW-0732">Signal</keyword>
<sequence length="399" mass="43842">MRRTTRATRVRGRFRVGAVALAALALLPACGTAMGRDTDAGAPLVLRYADYTNAHSGDGFRAFAAEVADRSDGRIAFDEYWGGSLLKGNDMASGVRGGVADIGMFTATYYPSEFPLTEWLTRLGNLADTSFPNGVMQANAAQADFALSSEAVNNQFDGRGMKLLFSAHPITKYDILCTTPVTTLADAAGKRIRSGGGLWDDEARALGMTPVNMSIGETYEGLERGVIDCTLASPKTVTSYGFWEVAKHHTSLPLTGINAQYAVMNKQVWEALPVEDQRLIWDATYQWFEGYLEYEGLGLEKVLVETGTDKHGLAFHDPDDDLLRAVQTQQSEVRESMPSTAPDSAGPPDDIIRNYKDTMALWHERLSAMDLTRTTQDGRMDLTRYAAEVRSEVFDRHRP</sequence>
<dbReference type="PANTHER" id="PTHR33376:SF15">
    <property type="entry name" value="BLL6794 PROTEIN"/>
    <property type="match status" value="1"/>
</dbReference>
<feature type="chain" id="PRO_5026766387" description="C4-dicarboxylate ABC transporter substrate-binding protein" evidence="3">
    <location>
        <begin position="36"/>
        <end position="399"/>
    </location>
</feature>
<evidence type="ECO:0000256" key="1">
    <source>
        <dbReference type="ARBA" id="ARBA00022729"/>
    </source>
</evidence>
<reference evidence="4 5" key="1">
    <citation type="submission" date="2018-07" db="EMBL/GenBank/DDBJ databases">
        <title>Genome sequence of Rhodococcus rhodnii ATCC 35071 from Rhodnius prolixus.</title>
        <authorList>
            <person name="Patel V."/>
            <person name="Vogel K.J."/>
        </authorList>
    </citation>
    <scope>NUCLEOTIDE SEQUENCE [LARGE SCALE GENOMIC DNA]</scope>
    <source>
        <strain evidence="4 5">ATCC 35071</strain>
    </source>
</reference>
<organism evidence="4 5">
    <name type="scientific">Rhodococcus rhodnii</name>
    <dbReference type="NCBI Taxonomy" id="38312"/>
    <lineage>
        <taxon>Bacteria</taxon>
        <taxon>Bacillati</taxon>
        <taxon>Actinomycetota</taxon>
        <taxon>Actinomycetes</taxon>
        <taxon>Mycobacteriales</taxon>
        <taxon>Nocardiaceae</taxon>
        <taxon>Rhodococcus</taxon>
    </lineage>
</organism>
<protein>
    <recommendedName>
        <fullName evidence="6">C4-dicarboxylate ABC transporter substrate-binding protein</fullName>
    </recommendedName>
</protein>
<dbReference type="AlphaFoldDB" id="A0A6P2CB59"/>
<evidence type="ECO:0008006" key="6">
    <source>
        <dbReference type="Google" id="ProtNLM"/>
    </source>
</evidence>
<dbReference type="Pfam" id="PF03480">
    <property type="entry name" value="DctP"/>
    <property type="match status" value="1"/>
</dbReference>
<name>A0A6P2CB59_9NOCA</name>
<dbReference type="GO" id="GO:0055085">
    <property type="term" value="P:transmembrane transport"/>
    <property type="evidence" value="ECO:0007669"/>
    <property type="project" value="InterPro"/>
</dbReference>
<proteinExistence type="predicted"/>